<dbReference type="OrthoDB" id="9804747at2"/>
<proteinExistence type="predicted"/>
<evidence type="ECO:0000259" key="1">
    <source>
        <dbReference type="PROSITE" id="PS51832"/>
    </source>
</evidence>
<feature type="domain" description="HD-GYP" evidence="1">
    <location>
        <begin position="107"/>
        <end position="303"/>
    </location>
</feature>
<dbReference type="STRING" id="1122184.SAMN02745176_02097"/>
<evidence type="ECO:0000313" key="3">
    <source>
        <dbReference type="Proteomes" id="UP000184442"/>
    </source>
</evidence>
<dbReference type="PANTHER" id="PTHR43155:SF2">
    <property type="entry name" value="CYCLIC DI-GMP PHOSPHODIESTERASE PA4108"/>
    <property type="match status" value="1"/>
</dbReference>
<accession>A0A1M6FU60</accession>
<dbReference type="Proteomes" id="UP000184442">
    <property type="component" value="Unassembled WGS sequence"/>
</dbReference>
<dbReference type="EMBL" id="FQZS01000013">
    <property type="protein sequence ID" value="SHJ01242.1"/>
    <property type="molecule type" value="Genomic_DNA"/>
</dbReference>
<dbReference type="Pfam" id="PF13487">
    <property type="entry name" value="HD_5"/>
    <property type="match status" value="1"/>
</dbReference>
<reference evidence="2 3" key="1">
    <citation type="submission" date="2016-11" db="EMBL/GenBank/DDBJ databases">
        <authorList>
            <person name="Jaros S."/>
            <person name="Januszkiewicz K."/>
            <person name="Wedrychowicz H."/>
        </authorList>
    </citation>
    <scope>NUCLEOTIDE SEQUENCE [LARGE SCALE GENOMIC DNA]</scope>
    <source>
        <strain evidence="2 3">DSM 19022</strain>
    </source>
</reference>
<keyword evidence="3" id="KW-1185">Reference proteome</keyword>
<dbReference type="PANTHER" id="PTHR43155">
    <property type="entry name" value="CYCLIC DI-GMP PHOSPHODIESTERASE PA4108-RELATED"/>
    <property type="match status" value="1"/>
</dbReference>
<dbReference type="NCBIfam" id="TIGR00277">
    <property type="entry name" value="HDIG"/>
    <property type="match status" value="1"/>
</dbReference>
<dbReference type="CDD" id="cd00077">
    <property type="entry name" value="HDc"/>
    <property type="match status" value="1"/>
</dbReference>
<dbReference type="PROSITE" id="PS51832">
    <property type="entry name" value="HD_GYP"/>
    <property type="match status" value="1"/>
</dbReference>
<dbReference type="InterPro" id="IPR003607">
    <property type="entry name" value="HD/PDEase_dom"/>
</dbReference>
<evidence type="ECO:0000313" key="2">
    <source>
        <dbReference type="EMBL" id="SHJ01242.1"/>
    </source>
</evidence>
<protein>
    <submittedName>
        <fullName evidence="2">HDIG domain-containing protein</fullName>
    </submittedName>
</protein>
<dbReference type="RefSeq" id="WP_073026154.1">
    <property type="nucleotide sequence ID" value="NZ_FQZS01000013.1"/>
</dbReference>
<organism evidence="2 3">
    <name type="scientific">Lutispora thermophila DSM 19022</name>
    <dbReference type="NCBI Taxonomy" id="1122184"/>
    <lineage>
        <taxon>Bacteria</taxon>
        <taxon>Bacillati</taxon>
        <taxon>Bacillota</taxon>
        <taxon>Clostridia</taxon>
        <taxon>Lutisporales</taxon>
        <taxon>Lutisporaceae</taxon>
        <taxon>Lutispora</taxon>
    </lineage>
</organism>
<name>A0A1M6FU60_9FIRM</name>
<dbReference type="AlphaFoldDB" id="A0A1M6FU60"/>
<dbReference type="Gene3D" id="1.10.3210.10">
    <property type="entry name" value="Hypothetical protein af1432"/>
    <property type="match status" value="1"/>
</dbReference>
<sequence>MSNVVTIDVKSCKPGMKISEEIINNYGAILVHKETILDNYTVHKLKSLGIDKIKVYEDYELKPNELKDNSIVYEEKMNEFKTIIKDLGIGKKLDTLKVQKIVSDLNENFTSINDIITNLKTNRSIDEYTYSHSLNVSLLCSLIGNWLGLSPVQRRTLSYCGLLHDIGKSKIPNEILYKPGPLTSSEFEEVKKHSVYGYKILEGNIAISKDVLLAVLMHHEREDGSGYPLGLKGDKISFYAKVTAIADMFDAMTSDRVYKKRQTCFDVFELFEREYLTKFDTNILLTFLNRISSYYVGSNVMLSNGSYGEVVFIDQKAISRPIIKLEDSSIVDLRIEKGLRVEEVF</sequence>
<dbReference type="SMART" id="SM00471">
    <property type="entry name" value="HDc"/>
    <property type="match status" value="1"/>
</dbReference>
<dbReference type="InterPro" id="IPR006675">
    <property type="entry name" value="HDIG_dom"/>
</dbReference>
<gene>
    <name evidence="2" type="ORF">SAMN02745176_02097</name>
</gene>
<dbReference type="SUPFAM" id="SSF109604">
    <property type="entry name" value="HD-domain/PDEase-like"/>
    <property type="match status" value="1"/>
</dbReference>
<dbReference type="InterPro" id="IPR037522">
    <property type="entry name" value="HD_GYP_dom"/>
</dbReference>